<accession>A0A1R3L1R4</accession>
<dbReference type="AlphaFoldDB" id="A0A1R3L1R4"/>
<organism evidence="1 2">
    <name type="scientific">Corchorus olitorius</name>
    <dbReference type="NCBI Taxonomy" id="93759"/>
    <lineage>
        <taxon>Eukaryota</taxon>
        <taxon>Viridiplantae</taxon>
        <taxon>Streptophyta</taxon>
        <taxon>Embryophyta</taxon>
        <taxon>Tracheophyta</taxon>
        <taxon>Spermatophyta</taxon>
        <taxon>Magnoliopsida</taxon>
        <taxon>eudicotyledons</taxon>
        <taxon>Gunneridae</taxon>
        <taxon>Pentapetalae</taxon>
        <taxon>rosids</taxon>
        <taxon>malvids</taxon>
        <taxon>Malvales</taxon>
        <taxon>Malvaceae</taxon>
        <taxon>Grewioideae</taxon>
        <taxon>Apeibeae</taxon>
        <taxon>Corchorus</taxon>
    </lineage>
</organism>
<reference evidence="2" key="1">
    <citation type="submission" date="2013-09" db="EMBL/GenBank/DDBJ databases">
        <title>Corchorus olitorius genome sequencing.</title>
        <authorList>
            <person name="Alam M."/>
            <person name="Haque M.S."/>
            <person name="Islam M.S."/>
            <person name="Emdad E.M."/>
            <person name="Islam M.M."/>
            <person name="Ahmed B."/>
            <person name="Halim A."/>
            <person name="Hossen Q.M.M."/>
            <person name="Hossain M.Z."/>
            <person name="Ahmed R."/>
            <person name="Khan M.M."/>
            <person name="Islam R."/>
            <person name="Rashid M.M."/>
            <person name="Khan S.A."/>
            <person name="Rahman M.S."/>
            <person name="Alam M."/>
            <person name="Yahiya A.S."/>
            <person name="Khan M.S."/>
            <person name="Azam M.S."/>
            <person name="Haque T."/>
            <person name="Lashkar M.Z.H."/>
            <person name="Akhand A.I."/>
            <person name="Morshed G."/>
            <person name="Roy S."/>
            <person name="Uddin K.S."/>
            <person name="Rabeya T."/>
            <person name="Hossain A.S."/>
            <person name="Chowdhury A."/>
            <person name="Snigdha A.R."/>
            <person name="Mortoza M.S."/>
            <person name="Matin S.A."/>
            <person name="Hoque S.M.E."/>
            <person name="Islam M.K."/>
            <person name="Roy D.K."/>
            <person name="Haider R."/>
            <person name="Moosa M.M."/>
            <person name="Elias S.M."/>
            <person name="Hasan A.M."/>
            <person name="Jahan S."/>
            <person name="Shafiuddin M."/>
            <person name="Mahmood N."/>
            <person name="Shommy N.S."/>
        </authorList>
    </citation>
    <scope>NUCLEOTIDE SEQUENCE [LARGE SCALE GENOMIC DNA]</scope>
    <source>
        <strain evidence="2">cv. O-4</strain>
    </source>
</reference>
<protein>
    <submittedName>
        <fullName evidence="1">Uncharacterized protein</fullName>
    </submittedName>
</protein>
<evidence type="ECO:0000313" key="1">
    <source>
        <dbReference type="EMBL" id="OMP13282.1"/>
    </source>
</evidence>
<gene>
    <name evidence="1" type="ORF">COLO4_01951</name>
</gene>
<name>A0A1R3L1R4_9ROSI</name>
<sequence>MQRHVEVVIAQHHGALGVHAAVQQAGGGMNGPRFAPQRHSGRQAIEADIHNRTVGERRIKGVGVFAVEVALVARRVLAVVNEGFTQFTHFAEGFLQQQKVGQAGGFEGFKQHHV</sequence>
<comment type="caution">
    <text evidence="1">The sequence shown here is derived from an EMBL/GenBank/DDBJ whole genome shotgun (WGS) entry which is preliminary data.</text>
</comment>
<feature type="non-terminal residue" evidence="1">
    <location>
        <position position="114"/>
    </location>
</feature>
<dbReference type="EMBL" id="AWUE01004677">
    <property type="protein sequence ID" value="OMP13282.1"/>
    <property type="molecule type" value="Genomic_DNA"/>
</dbReference>
<keyword evidence="2" id="KW-1185">Reference proteome</keyword>
<evidence type="ECO:0000313" key="2">
    <source>
        <dbReference type="Proteomes" id="UP000187203"/>
    </source>
</evidence>
<proteinExistence type="predicted"/>
<dbReference type="Proteomes" id="UP000187203">
    <property type="component" value="Unassembled WGS sequence"/>
</dbReference>